<dbReference type="InterPro" id="IPR012394">
    <property type="entry name" value="Aldehyde_DH_NAD(P)"/>
</dbReference>
<feature type="domain" description="Aldehyde dehydrogenase" evidence="7">
    <location>
        <begin position="14"/>
        <end position="465"/>
    </location>
</feature>
<dbReference type="AlphaFoldDB" id="A0A7I7T072"/>
<dbReference type="Pfam" id="PF00171">
    <property type="entry name" value="Aldedh"/>
    <property type="match status" value="1"/>
</dbReference>
<dbReference type="GO" id="GO:0006081">
    <property type="term" value="P:aldehyde metabolic process"/>
    <property type="evidence" value="ECO:0007669"/>
    <property type="project" value="InterPro"/>
</dbReference>
<keyword evidence="2 3" id="KW-0560">Oxidoreductase</keyword>
<dbReference type="InterPro" id="IPR015590">
    <property type="entry name" value="Aldehyde_DH_dom"/>
</dbReference>
<evidence type="ECO:0000256" key="1">
    <source>
        <dbReference type="ARBA" id="ARBA00009986"/>
    </source>
</evidence>
<dbReference type="Gene3D" id="3.40.605.10">
    <property type="entry name" value="Aldehyde Dehydrogenase, Chain A, domain 1"/>
    <property type="match status" value="1"/>
</dbReference>
<evidence type="ECO:0000256" key="2">
    <source>
        <dbReference type="ARBA" id="ARBA00023002"/>
    </source>
</evidence>
<evidence type="ECO:0000256" key="6">
    <source>
        <dbReference type="RuleBase" id="RU003345"/>
    </source>
</evidence>
<dbReference type="Proteomes" id="UP000467148">
    <property type="component" value="Chromosome"/>
</dbReference>
<feature type="active site" evidence="4 5">
    <location>
        <position position="245"/>
    </location>
</feature>
<dbReference type="PANTHER" id="PTHR43353:SF6">
    <property type="entry name" value="CYTOPLASMIC ALDEHYDE DEHYDROGENASE (EUROFUNG)"/>
    <property type="match status" value="1"/>
</dbReference>
<accession>A0A7I7T072</accession>
<evidence type="ECO:0000256" key="5">
    <source>
        <dbReference type="PROSITE-ProRule" id="PRU10007"/>
    </source>
</evidence>
<dbReference type="InterPro" id="IPR050740">
    <property type="entry name" value="Aldehyde_DH_Superfamily"/>
</dbReference>
<organism evidence="8 9">
    <name type="scientific">Mycolicibacterium helvum</name>
    <dbReference type="NCBI Taxonomy" id="1534349"/>
    <lineage>
        <taxon>Bacteria</taxon>
        <taxon>Bacillati</taxon>
        <taxon>Actinomycetota</taxon>
        <taxon>Actinomycetes</taxon>
        <taxon>Mycobacteriales</taxon>
        <taxon>Mycobacteriaceae</taxon>
        <taxon>Mycolicibacterium</taxon>
    </lineage>
</organism>
<gene>
    <name evidence="8" type="ORF">MHEL_09250</name>
</gene>
<dbReference type="InterPro" id="IPR016163">
    <property type="entry name" value="Ald_DH_C"/>
</dbReference>
<dbReference type="PROSITE" id="PS00070">
    <property type="entry name" value="ALDEHYDE_DEHYDR_CYS"/>
    <property type="match status" value="1"/>
</dbReference>
<dbReference type="InterPro" id="IPR016162">
    <property type="entry name" value="Ald_DH_N"/>
</dbReference>
<evidence type="ECO:0000313" key="8">
    <source>
        <dbReference type="EMBL" id="BBY62682.1"/>
    </source>
</evidence>
<evidence type="ECO:0000256" key="4">
    <source>
        <dbReference type="PIRSR" id="PIRSR036492-1"/>
    </source>
</evidence>
<dbReference type="SUPFAM" id="SSF53720">
    <property type="entry name" value="ALDH-like"/>
    <property type="match status" value="1"/>
</dbReference>
<dbReference type="GO" id="GO:0009450">
    <property type="term" value="P:gamma-aminobutyric acid catabolic process"/>
    <property type="evidence" value="ECO:0007669"/>
    <property type="project" value="TreeGrafter"/>
</dbReference>
<dbReference type="RefSeq" id="WP_163746455.1">
    <property type="nucleotide sequence ID" value="NZ_AP022596.1"/>
</dbReference>
<dbReference type="Gene3D" id="3.40.309.10">
    <property type="entry name" value="Aldehyde Dehydrogenase, Chain A, domain 2"/>
    <property type="match status" value="1"/>
</dbReference>
<evidence type="ECO:0000256" key="3">
    <source>
        <dbReference type="PIRNR" id="PIRNR036492"/>
    </source>
</evidence>
<dbReference type="InterPro" id="IPR016161">
    <property type="entry name" value="Ald_DH/histidinol_DH"/>
</dbReference>
<name>A0A7I7T072_9MYCO</name>
<dbReference type="PANTHER" id="PTHR43353">
    <property type="entry name" value="SUCCINATE-SEMIALDEHYDE DEHYDROGENASE, MITOCHONDRIAL"/>
    <property type="match status" value="1"/>
</dbReference>
<reference evidence="8 9" key="1">
    <citation type="journal article" date="2019" name="Emerg. Microbes Infect.">
        <title>Comprehensive subspecies identification of 175 nontuberculous mycobacteria species based on 7547 genomic profiles.</title>
        <authorList>
            <person name="Matsumoto Y."/>
            <person name="Kinjo T."/>
            <person name="Motooka D."/>
            <person name="Nabeya D."/>
            <person name="Jung N."/>
            <person name="Uechi K."/>
            <person name="Horii T."/>
            <person name="Iida T."/>
            <person name="Fujita J."/>
            <person name="Nakamura S."/>
        </authorList>
    </citation>
    <scope>NUCLEOTIDE SEQUENCE [LARGE SCALE GENOMIC DNA]</scope>
    <source>
        <strain evidence="8 9">JCM 30396</strain>
    </source>
</reference>
<dbReference type="InterPro" id="IPR016160">
    <property type="entry name" value="Ald_DH_CS_CYS"/>
</dbReference>
<protein>
    <recommendedName>
        <fullName evidence="3">Aldehyde dehydrogenase</fullName>
    </recommendedName>
</protein>
<dbReference type="PIRSF" id="PIRSF036492">
    <property type="entry name" value="ALDH"/>
    <property type="match status" value="1"/>
</dbReference>
<dbReference type="PROSITE" id="PS00687">
    <property type="entry name" value="ALDEHYDE_DEHYDR_GLU"/>
    <property type="match status" value="1"/>
</dbReference>
<dbReference type="KEGG" id="mhev:MHEL_09250"/>
<evidence type="ECO:0000313" key="9">
    <source>
        <dbReference type="Proteomes" id="UP000467148"/>
    </source>
</evidence>
<proteinExistence type="inferred from homology"/>
<comment type="similarity">
    <text evidence="1 3 6">Belongs to the aldehyde dehydrogenase family.</text>
</comment>
<evidence type="ECO:0000259" key="7">
    <source>
        <dbReference type="Pfam" id="PF00171"/>
    </source>
</evidence>
<dbReference type="EMBL" id="AP022596">
    <property type="protein sequence ID" value="BBY62682.1"/>
    <property type="molecule type" value="Genomic_DNA"/>
</dbReference>
<dbReference type="GO" id="GO:0004777">
    <property type="term" value="F:succinate-semialdehyde dehydrogenase (NAD+) activity"/>
    <property type="evidence" value="ECO:0007669"/>
    <property type="project" value="TreeGrafter"/>
</dbReference>
<dbReference type="InterPro" id="IPR029510">
    <property type="entry name" value="Ald_DH_CS_GLU"/>
</dbReference>
<sequence length="506" mass="53349">MSSTLDTAPTALARLESRDIATGEVIDTYPAMDAAAVADVVRRARSATVIWSRLGFAQRRMYLQAWASDIVDHSDELVSLIHRESGKPAADAYLELVIAVEHIRWAARNAKRVLRTRRIRPTVLMANYAGVIDQEPFGVVGVISPWNYPLFAPVAPIASALAAGNAVVLKPSEHTTAVGAALVAAFARANPGLPADILALATGYAAAGAGLIAAPVDKVAFTGSPRTGRLILQACAQTLTPAVMECGGKDALIVAPDADVEDAADAAAWGGFSNAGQTCVGVERIYVHRDVSAPFIAALKRRLARVQVGTDKGSTYGPMMLAGQAETMREQVRAAIESGAGAPLGGVERVRGQFGEPILLVDADESSRAVQEETFGPMVTVKTVSSVDDAIRLANGTSFGLGAAVFSRSEGRRIAAALRCGMVSINSVIAFVSIPALPFGGVGESGFGRIHGDEGLRTFSRTKSVSTKLYDLPGLNGMLLFRPRVTVWALRKMTNLRFGRTGRRSA</sequence>
<keyword evidence="9" id="KW-1185">Reference proteome</keyword>
<feature type="active site" evidence="4">
    <location>
        <position position="279"/>
    </location>
</feature>